<dbReference type="InterPro" id="IPR025491">
    <property type="entry name" value="DUF4382"/>
</dbReference>
<gene>
    <name evidence="2" type="ORF">A2733_02595</name>
</gene>
<evidence type="ECO:0000259" key="1">
    <source>
        <dbReference type="Pfam" id="PF14321"/>
    </source>
</evidence>
<dbReference type="Proteomes" id="UP000178985">
    <property type="component" value="Unassembled WGS sequence"/>
</dbReference>
<sequence length="245" mass="26057">MNKILGIIIVAIVVVGGIYLMTRAPKTSDPQEQSQNTTAEGKVIFSITDATADMSAISEINMQVNSVYVHSNQSGWVTVSTTPRVYNLLSLDARGESEFLAEANVKAGTYDQVRLVVDSVAIKTKAGETKVAKLPSGELKINTVLVVNANTTSSINFDFLADKSLHTASDGNYIFAPVVKTETKSNASVSVNASNVVTITGGRIDNTNTVGMDIDGSIEVNFQIDSKQKLDLDASGVIKLNGLLN</sequence>
<reference evidence="2 3" key="1">
    <citation type="journal article" date="2016" name="Nat. Commun.">
        <title>Thousands of microbial genomes shed light on interconnected biogeochemical processes in an aquifer system.</title>
        <authorList>
            <person name="Anantharaman K."/>
            <person name="Brown C.T."/>
            <person name="Hug L.A."/>
            <person name="Sharon I."/>
            <person name="Castelle C.J."/>
            <person name="Probst A.J."/>
            <person name="Thomas B.C."/>
            <person name="Singh A."/>
            <person name="Wilkins M.J."/>
            <person name="Karaoz U."/>
            <person name="Brodie E.L."/>
            <person name="Williams K.H."/>
            <person name="Hubbard S.S."/>
            <person name="Banfield J.F."/>
        </authorList>
    </citation>
    <scope>NUCLEOTIDE SEQUENCE [LARGE SCALE GENOMIC DNA]</scope>
</reference>
<comment type="caution">
    <text evidence="2">The sequence shown here is derived from an EMBL/GenBank/DDBJ whole genome shotgun (WGS) entry which is preliminary data.</text>
</comment>
<feature type="domain" description="DUF4382" evidence="1">
    <location>
        <begin position="41"/>
        <end position="177"/>
    </location>
</feature>
<dbReference type="AlphaFoldDB" id="A0A1F6V3V0"/>
<evidence type="ECO:0000313" key="2">
    <source>
        <dbReference type="EMBL" id="OGI64114.1"/>
    </source>
</evidence>
<accession>A0A1F6V3V0</accession>
<proteinExistence type="predicted"/>
<name>A0A1F6V3V0_9BACT</name>
<evidence type="ECO:0000313" key="3">
    <source>
        <dbReference type="Proteomes" id="UP000178985"/>
    </source>
</evidence>
<dbReference type="EMBL" id="MFTO01000006">
    <property type="protein sequence ID" value="OGI64114.1"/>
    <property type="molecule type" value="Genomic_DNA"/>
</dbReference>
<dbReference type="Pfam" id="PF14321">
    <property type="entry name" value="DUF4382"/>
    <property type="match status" value="1"/>
</dbReference>
<protein>
    <recommendedName>
        <fullName evidence="1">DUF4382 domain-containing protein</fullName>
    </recommendedName>
</protein>
<organism evidence="2 3">
    <name type="scientific">Candidatus Nomurabacteria bacterium RIFCSPHIGHO2_01_FULL_40_20</name>
    <dbReference type="NCBI Taxonomy" id="1801738"/>
    <lineage>
        <taxon>Bacteria</taxon>
        <taxon>Candidatus Nomuraibacteriota</taxon>
    </lineage>
</organism>